<comment type="caution">
    <text evidence="1">The sequence shown here is derived from an EMBL/GenBank/DDBJ whole genome shotgun (WGS) entry which is preliminary data.</text>
</comment>
<name>A0A7J7NZB8_9MAGN</name>
<reference evidence="1 2" key="1">
    <citation type="journal article" date="2020" name="IScience">
        <title>Genome Sequencing of the Endangered Kingdonia uniflora (Circaeasteraceae, Ranunculales) Reveals Potential Mechanisms of Evolutionary Specialization.</title>
        <authorList>
            <person name="Sun Y."/>
            <person name="Deng T."/>
            <person name="Zhang A."/>
            <person name="Moore M.J."/>
            <person name="Landis J.B."/>
            <person name="Lin N."/>
            <person name="Zhang H."/>
            <person name="Zhang X."/>
            <person name="Huang J."/>
            <person name="Zhang X."/>
            <person name="Sun H."/>
            <person name="Wang H."/>
        </authorList>
    </citation>
    <scope>NUCLEOTIDE SEQUENCE [LARGE SCALE GENOMIC DNA]</scope>
    <source>
        <strain evidence="1">TB1705</strain>
        <tissue evidence="1">Leaf</tissue>
    </source>
</reference>
<sequence length="112" mass="12482">MLTSLSIGQYLTQVLYDDVLIILSNARQMLPNIDSSHIKSGNVSISHLRMYLSIVADREDDITIARSFILFMMGYLWSQAANNTVLLGYLVVMADLDEAAQYDEGSTIFASL</sequence>
<protein>
    <submittedName>
        <fullName evidence="1">Uncharacterized protein</fullName>
    </submittedName>
</protein>
<evidence type="ECO:0000313" key="2">
    <source>
        <dbReference type="Proteomes" id="UP000541444"/>
    </source>
</evidence>
<evidence type="ECO:0000313" key="1">
    <source>
        <dbReference type="EMBL" id="KAF6172430.1"/>
    </source>
</evidence>
<keyword evidence="2" id="KW-1185">Reference proteome</keyword>
<organism evidence="1 2">
    <name type="scientific">Kingdonia uniflora</name>
    <dbReference type="NCBI Taxonomy" id="39325"/>
    <lineage>
        <taxon>Eukaryota</taxon>
        <taxon>Viridiplantae</taxon>
        <taxon>Streptophyta</taxon>
        <taxon>Embryophyta</taxon>
        <taxon>Tracheophyta</taxon>
        <taxon>Spermatophyta</taxon>
        <taxon>Magnoliopsida</taxon>
        <taxon>Ranunculales</taxon>
        <taxon>Circaeasteraceae</taxon>
        <taxon>Kingdonia</taxon>
    </lineage>
</organism>
<proteinExistence type="predicted"/>
<dbReference type="Proteomes" id="UP000541444">
    <property type="component" value="Unassembled WGS sequence"/>
</dbReference>
<dbReference type="EMBL" id="JACGCM010000427">
    <property type="protein sequence ID" value="KAF6172430.1"/>
    <property type="molecule type" value="Genomic_DNA"/>
</dbReference>
<dbReference type="AlphaFoldDB" id="A0A7J7NZB8"/>
<gene>
    <name evidence="1" type="ORF">GIB67_006943</name>
</gene>
<accession>A0A7J7NZB8</accession>